<feature type="region of interest" description="Disordered" evidence="6">
    <location>
        <begin position="892"/>
        <end position="920"/>
    </location>
</feature>
<comment type="catalytic activity">
    <reaction evidence="5">
        <text>ATP + H2O = ADP + phosphate + H(+)</text>
        <dbReference type="Rhea" id="RHEA:13065"/>
        <dbReference type="ChEBI" id="CHEBI:15377"/>
        <dbReference type="ChEBI" id="CHEBI:15378"/>
        <dbReference type="ChEBI" id="CHEBI:30616"/>
        <dbReference type="ChEBI" id="CHEBI:43474"/>
        <dbReference type="ChEBI" id="CHEBI:456216"/>
    </reaction>
</comment>
<feature type="compositionally biased region" description="Polar residues" evidence="6">
    <location>
        <begin position="1198"/>
        <end position="1212"/>
    </location>
</feature>
<evidence type="ECO:0000256" key="1">
    <source>
        <dbReference type="ARBA" id="ARBA00001946"/>
    </source>
</evidence>
<dbReference type="PANTHER" id="PTHR23070">
    <property type="entry name" value="BCS1 AAA-TYPE ATPASE"/>
    <property type="match status" value="1"/>
</dbReference>
<dbReference type="AlphaFoldDB" id="A0A6N2LBC6"/>
<dbReference type="CDD" id="cd19510">
    <property type="entry name" value="RecA-like_BCS1"/>
    <property type="match status" value="2"/>
</dbReference>
<dbReference type="PROSITE" id="PS00674">
    <property type="entry name" value="AAA"/>
    <property type="match status" value="2"/>
</dbReference>
<evidence type="ECO:0000256" key="3">
    <source>
        <dbReference type="ARBA" id="ARBA00022801"/>
    </source>
</evidence>
<dbReference type="InterPro" id="IPR003959">
    <property type="entry name" value="ATPase_AAA_core"/>
</dbReference>
<keyword evidence="4" id="KW-0460">Magnesium</keyword>
<evidence type="ECO:0000256" key="5">
    <source>
        <dbReference type="ARBA" id="ARBA00049360"/>
    </source>
</evidence>
<evidence type="ECO:0000256" key="6">
    <source>
        <dbReference type="SAM" id="MobiDB-lite"/>
    </source>
</evidence>
<feature type="domain" description="AAA+ ATPase" evidence="7">
    <location>
        <begin position="270"/>
        <end position="407"/>
    </location>
</feature>
<evidence type="ECO:0000256" key="4">
    <source>
        <dbReference type="ARBA" id="ARBA00022842"/>
    </source>
</evidence>
<proteinExistence type="inferred from homology"/>
<organism evidence="8">
    <name type="scientific">Salix viminalis</name>
    <name type="common">Common osier</name>
    <name type="synonym">Basket willow</name>
    <dbReference type="NCBI Taxonomy" id="40686"/>
    <lineage>
        <taxon>Eukaryota</taxon>
        <taxon>Viridiplantae</taxon>
        <taxon>Streptophyta</taxon>
        <taxon>Embryophyta</taxon>
        <taxon>Tracheophyta</taxon>
        <taxon>Spermatophyta</taxon>
        <taxon>Magnoliopsida</taxon>
        <taxon>eudicotyledons</taxon>
        <taxon>Gunneridae</taxon>
        <taxon>Pentapetalae</taxon>
        <taxon>rosids</taxon>
        <taxon>fabids</taxon>
        <taxon>Malpighiales</taxon>
        <taxon>Salicaceae</taxon>
        <taxon>Saliceae</taxon>
        <taxon>Salix</taxon>
    </lineage>
</organism>
<dbReference type="GO" id="GO:0006950">
    <property type="term" value="P:response to stress"/>
    <property type="evidence" value="ECO:0007669"/>
    <property type="project" value="UniProtKB-ARBA"/>
</dbReference>
<reference evidence="8" key="1">
    <citation type="submission" date="2019-03" db="EMBL/GenBank/DDBJ databases">
        <authorList>
            <person name="Mank J."/>
            <person name="Almeida P."/>
        </authorList>
    </citation>
    <scope>NUCLEOTIDE SEQUENCE</scope>
    <source>
        <strain evidence="8">78183</strain>
    </source>
</reference>
<evidence type="ECO:0000259" key="7">
    <source>
        <dbReference type="SMART" id="SM00382"/>
    </source>
</evidence>
<gene>
    <name evidence="8" type="ORF">SVIM_LOCUS203633</name>
</gene>
<dbReference type="InterPro" id="IPR003593">
    <property type="entry name" value="AAA+_ATPase"/>
</dbReference>
<name>A0A6N2LBC6_SALVM</name>
<dbReference type="SUPFAM" id="SSF52540">
    <property type="entry name" value="P-loop containing nucleoside triphosphate hydrolases"/>
    <property type="match status" value="2"/>
</dbReference>
<dbReference type="InterPro" id="IPR036249">
    <property type="entry name" value="Thioredoxin-like_sf"/>
</dbReference>
<dbReference type="SUPFAM" id="SSF52833">
    <property type="entry name" value="Thioredoxin-like"/>
    <property type="match status" value="1"/>
</dbReference>
<feature type="domain" description="AAA+ ATPase" evidence="7">
    <location>
        <begin position="689"/>
        <end position="825"/>
    </location>
</feature>
<feature type="region of interest" description="Disordered" evidence="6">
    <location>
        <begin position="1183"/>
        <end position="1212"/>
    </location>
</feature>
<dbReference type="Gene3D" id="3.40.30.10">
    <property type="entry name" value="Glutaredoxin"/>
    <property type="match status" value="1"/>
</dbReference>
<feature type="compositionally biased region" description="Basic and acidic residues" evidence="6">
    <location>
        <begin position="896"/>
        <end position="920"/>
    </location>
</feature>
<comment type="similarity">
    <text evidence="2">Belongs to the AAA ATPase family. BCS1 subfamily.</text>
</comment>
<keyword evidence="3" id="KW-0378">Hydrolase</keyword>
<evidence type="ECO:0000256" key="2">
    <source>
        <dbReference type="ARBA" id="ARBA00007448"/>
    </source>
</evidence>
<dbReference type="GO" id="GO:0016887">
    <property type="term" value="F:ATP hydrolysis activity"/>
    <property type="evidence" value="ECO:0007669"/>
    <property type="project" value="InterPro"/>
</dbReference>
<dbReference type="Pfam" id="PF14363">
    <property type="entry name" value="AAA_assoc"/>
    <property type="match status" value="2"/>
</dbReference>
<evidence type="ECO:0000313" key="8">
    <source>
        <dbReference type="EMBL" id="VFU37894.1"/>
    </source>
</evidence>
<sequence>MASEDSDTALEGLVKLLKRKKVEDDELVDEGVRKGEIHKAKKQKVESKRSMMLIRSMANELIPFELRSYLSTAIHYLFTPLSTNTTLVIDEHCGMSRNQVYDAAEIYLKTKISPSTERLRIGKTSRQKTFSVAIEKGEVVADVYENIKLKWAYVCTEPQKTIQSGEKRRFELSFNKKYREKIMDSYLPHVLKRAKELKDEEKVVKLYNRECPFNNEDGGDHGGMWGSINLEHPSTFDTLALDPELKKMIVDDLKRFLGRKEFYKKVGKAWKRGYLLSGPPGTGKSSLIAAMANYLKFDIYDLELTSIYSNSDLRRVLLSTTNRSILVIEDIDCSVEMRDRQQGGDQYGGSPSSRLTLSGLLNFIDGLWSSCGDERIIVFTTNHKDRLDSALLRPGRMDVHINMSYCKPQAFSTLASNYLDIRDKNHDLYEEIEGLMEITTVTPAEVAEELMASENADVALEGLVNFLKRKHSEANQVKSEENDKLRSYLSTAIHYLFTPLSPNITLAIDEHCGMSRNQVYDAAEIYLKTKISPSTERLRIGKTSRQKTFSVAIEKGEVVVDVFENIKLKWAYVCTEPQKTNHSGEKRRFELSFNKKYKEKIMDRYLPHVLKRGKEIKDEEKVVKLYNRECPFNEEDGGDHGGMWGSINLEHPSTFDTLALDPELKKMIVDDLKRFLGRKEFYKKVGKAWKRGYLLYGPHGTGKSSLIAAMANYLKFDVYDLDLTSIYSNSDLRRVLLSTTNRSILVIEDIDCSVEMRDRQQGGDQYDGPNSRLTLSGLLNFIDGLWSSCGDERIIVFTTNHKDRLDSALLRPGRMDVHINMSYCTPQAFSTLASNYLDIRDKNHYLYEEIEGLMKSTDVTPAEVAEELMASENADVALEGLVNFLKRKHSEANQVKSEENGKVEGGEAKKLKTDDEEKKKEKCKETVTKRRLTHSKLTPGGAIDMSLAFGSGLTKIHPKIAPVHSIALNFLPLSVFQIELWKMDPDAVKSTLTNLAFGNVIAAAARNYQKEILAQEKAQSSSAFNEEVDLDELMDDPELEKLHADRIASLKKEAEKREALKRKGHGEYREIDEGDFLGEVTGTEKAICHFYHKEFYRCKIMDKHLKALAPRHVDTKFIKLDAENAPFFVAKLGVKTLPCVVLFSKGVAMDRLVGFQDIGGKDDFSTRTLELILIKKGIISEKKDNEGDEDDDYRENSQRTVRSSTNPDSDSD</sequence>
<dbReference type="InterPro" id="IPR027417">
    <property type="entry name" value="P-loop_NTPase"/>
</dbReference>
<dbReference type="InterPro" id="IPR050747">
    <property type="entry name" value="Mitochondrial_chaperone_BCS1"/>
</dbReference>
<dbReference type="InterPro" id="IPR025753">
    <property type="entry name" value="AAA_N_dom"/>
</dbReference>
<dbReference type="InterPro" id="IPR058017">
    <property type="entry name" value="At3g28540-like_C"/>
</dbReference>
<accession>A0A6N2LBC6</accession>
<dbReference type="SMART" id="SM00382">
    <property type="entry name" value="AAA"/>
    <property type="match status" value="2"/>
</dbReference>
<dbReference type="Pfam" id="PF00004">
    <property type="entry name" value="AAA"/>
    <property type="match status" value="2"/>
</dbReference>
<dbReference type="Gene3D" id="6.10.280.40">
    <property type="match status" value="2"/>
</dbReference>
<dbReference type="Gene3D" id="3.40.50.300">
    <property type="entry name" value="P-loop containing nucleotide triphosphate hydrolases"/>
    <property type="match status" value="2"/>
</dbReference>
<comment type="cofactor">
    <cofactor evidence="1">
        <name>Mg(2+)</name>
        <dbReference type="ChEBI" id="CHEBI:18420"/>
    </cofactor>
</comment>
<dbReference type="GO" id="GO:0005524">
    <property type="term" value="F:ATP binding"/>
    <property type="evidence" value="ECO:0007669"/>
    <property type="project" value="InterPro"/>
</dbReference>
<dbReference type="CDD" id="cd02989">
    <property type="entry name" value="Phd_like_TxnDC9"/>
    <property type="match status" value="1"/>
</dbReference>
<dbReference type="EMBL" id="CAADRP010001335">
    <property type="protein sequence ID" value="VFU37894.1"/>
    <property type="molecule type" value="Genomic_DNA"/>
</dbReference>
<protein>
    <recommendedName>
        <fullName evidence="7">AAA+ ATPase domain-containing protein</fullName>
    </recommendedName>
</protein>
<dbReference type="Pfam" id="PF25568">
    <property type="entry name" value="AAA_lid_At3g28540"/>
    <property type="match status" value="2"/>
</dbReference>
<dbReference type="InterPro" id="IPR003960">
    <property type="entry name" value="ATPase_AAA_CS"/>
</dbReference>